<evidence type="ECO:0000313" key="2">
    <source>
        <dbReference type="Proteomes" id="UP000625711"/>
    </source>
</evidence>
<proteinExistence type="predicted"/>
<accession>A0A834LZW2</accession>
<organism evidence="1 2">
    <name type="scientific">Rhynchophorus ferrugineus</name>
    <name type="common">Red palm weevil</name>
    <name type="synonym">Curculio ferrugineus</name>
    <dbReference type="NCBI Taxonomy" id="354439"/>
    <lineage>
        <taxon>Eukaryota</taxon>
        <taxon>Metazoa</taxon>
        <taxon>Ecdysozoa</taxon>
        <taxon>Arthropoda</taxon>
        <taxon>Hexapoda</taxon>
        <taxon>Insecta</taxon>
        <taxon>Pterygota</taxon>
        <taxon>Neoptera</taxon>
        <taxon>Endopterygota</taxon>
        <taxon>Coleoptera</taxon>
        <taxon>Polyphaga</taxon>
        <taxon>Cucujiformia</taxon>
        <taxon>Curculionidae</taxon>
        <taxon>Dryophthorinae</taxon>
        <taxon>Rhynchophorus</taxon>
    </lineage>
</organism>
<sequence>MCLGIINFPGNGLRSSRIAGDVGVATPDVHAVGNRYQTIQSENSTSVPYTHLRYPARPLALDTEIVSMSEKFQLPSIPFHPGLSWIYAGYRDNVGAQVWITEPG</sequence>
<comment type="caution">
    <text evidence="1">The sequence shown here is derived from an EMBL/GenBank/DDBJ whole genome shotgun (WGS) entry which is preliminary data.</text>
</comment>
<dbReference type="Proteomes" id="UP000625711">
    <property type="component" value="Unassembled WGS sequence"/>
</dbReference>
<reference evidence="1" key="1">
    <citation type="submission" date="2020-08" db="EMBL/GenBank/DDBJ databases">
        <title>Genome sequencing and assembly of the red palm weevil Rhynchophorus ferrugineus.</title>
        <authorList>
            <person name="Dias G.B."/>
            <person name="Bergman C.M."/>
            <person name="Manee M."/>
        </authorList>
    </citation>
    <scope>NUCLEOTIDE SEQUENCE</scope>
    <source>
        <strain evidence="1">AA-2017</strain>
        <tissue evidence="1">Whole larva</tissue>
    </source>
</reference>
<dbReference type="EMBL" id="JAACXV010014612">
    <property type="protein sequence ID" value="KAF7265453.1"/>
    <property type="molecule type" value="Genomic_DNA"/>
</dbReference>
<dbReference type="AlphaFoldDB" id="A0A834LZW2"/>
<evidence type="ECO:0000313" key="1">
    <source>
        <dbReference type="EMBL" id="KAF7265453.1"/>
    </source>
</evidence>
<keyword evidence="2" id="KW-1185">Reference proteome</keyword>
<gene>
    <name evidence="1" type="ORF">GWI33_021109</name>
</gene>
<protein>
    <submittedName>
        <fullName evidence="1">Uncharacterized protein</fullName>
    </submittedName>
</protein>
<name>A0A834LZW2_RHYFE</name>